<accession>A0AB34FX46</accession>
<feature type="domain" description="C2H2-type" evidence="2">
    <location>
        <begin position="794"/>
        <end position="819"/>
    </location>
</feature>
<dbReference type="Pfam" id="PF25438">
    <property type="entry name" value="DUF7896"/>
    <property type="match status" value="1"/>
</dbReference>
<dbReference type="SMART" id="SM00355">
    <property type="entry name" value="ZnF_C2H2"/>
    <property type="match status" value="3"/>
</dbReference>
<dbReference type="PANTHER" id="PTHR35391:SF7">
    <property type="entry name" value="C2H2-TYPE DOMAIN-CONTAINING PROTEIN"/>
    <property type="match status" value="1"/>
</dbReference>
<proteinExistence type="predicted"/>
<feature type="region of interest" description="Disordered" evidence="1">
    <location>
        <begin position="485"/>
        <end position="573"/>
    </location>
</feature>
<feature type="compositionally biased region" description="Basic and acidic residues" evidence="1">
    <location>
        <begin position="546"/>
        <end position="555"/>
    </location>
</feature>
<gene>
    <name evidence="3" type="ORF">O9K51_02295</name>
</gene>
<feature type="compositionally biased region" description="Low complexity" evidence="1">
    <location>
        <begin position="873"/>
        <end position="885"/>
    </location>
</feature>
<sequence>MASQHQPTLTLNAKALSVESTSSHYALIASSAVACNTSLERCANGSTVVDARRQSAIEDQIARFSIWTSNMGDFARPNLSLDRRLRDAVVVRDIVVGLLVLGVPDRHELLAAGEFEGTLLDIANEITLLNDLANTIRRAGRKSQDERAPKNFVLKSVDGSELEHPLKKAWADNILDRFPDCSEVIRSRLAATMVLRRKRILYRWSRYASYPIRPVARTTKPVRQPPLSLTPEYEQPLHVQGTCHETAAPIPANKVLHSAQSTAMKSATTLAIPAFEKAQAPTVVSKSRTIALSAHEGLVFPPPPGKNARDRQRRLRSKSEQKIEPQSTSVTGNSSGQNFADDPHVDSYLEVICPFCLEHVKNDLDSYVCLFEECDEAEKLWTHSEAWLKHMRKHAQRWRCPAKSHRDQQFETQEAFRAHLVEDHKKIYTDAELAMLINRSRKASEPLFSSYPLCGETAEQAPGKLEQHITGHLRSLALKSLPPVYDEEEENEISEQRSAGAASNRSTINALYEMGTPIHFEDPDPSSGSSKEKEHVAKEFSNPGDPKADMGDSEVRPAPSVSNATTGQPTRKYTTEDFHGVLEKANETWMLASADDNHALVTHYLDEFKPGDRADYPLRELLEHAETLFPRVHLGETTEQLTDLNDEAMGFLGAFETKTILDLVLRACEGRAGQYFRMDTLSADSTVLDARPVTLLGPVVDALASMALKDSQLHDLMIRPGAELAVDSPTGDVQGWTVYHCVICSRNPDGFASAAELQRHTDAEHHTVRRFVCRDPANSAISYLSNMSAQRPLSDCRHCAHRREYTTWDAAAAHLRRSHFRQRVKHNPRCELPGDGDDESGRSVAWPPVTELTLWIEDVHILRPEQDPASFVERPSSASESSGKSSKGKARAE</sequence>
<evidence type="ECO:0000313" key="3">
    <source>
        <dbReference type="EMBL" id="KAJ6443904.1"/>
    </source>
</evidence>
<dbReference type="InterPro" id="IPR057218">
    <property type="entry name" value="DUF7896"/>
</dbReference>
<evidence type="ECO:0000259" key="2">
    <source>
        <dbReference type="SMART" id="SM00355"/>
    </source>
</evidence>
<feature type="region of interest" description="Disordered" evidence="1">
    <location>
        <begin position="296"/>
        <end position="339"/>
    </location>
</feature>
<feature type="region of interest" description="Disordered" evidence="1">
    <location>
        <begin position="866"/>
        <end position="893"/>
    </location>
</feature>
<feature type="domain" description="C2H2-type" evidence="2">
    <location>
        <begin position="739"/>
        <end position="765"/>
    </location>
</feature>
<dbReference type="PANTHER" id="PTHR35391">
    <property type="entry name" value="C2H2-TYPE DOMAIN-CONTAINING PROTEIN-RELATED"/>
    <property type="match status" value="1"/>
</dbReference>
<feature type="compositionally biased region" description="Polar residues" evidence="1">
    <location>
        <begin position="560"/>
        <end position="572"/>
    </location>
</feature>
<protein>
    <submittedName>
        <fullName evidence="3">Protein phosphatase-1</fullName>
    </submittedName>
</protein>
<dbReference type="Proteomes" id="UP001163105">
    <property type="component" value="Unassembled WGS sequence"/>
</dbReference>
<evidence type="ECO:0000256" key="1">
    <source>
        <dbReference type="SAM" id="MobiDB-lite"/>
    </source>
</evidence>
<keyword evidence="4" id="KW-1185">Reference proteome</keyword>
<reference evidence="3" key="1">
    <citation type="submission" date="2023-01" db="EMBL/GenBank/DDBJ databases">
        <title>The growth and conidiation of Purpureocillium lavendulum are regulated by nitrogen source and histone H3K14 acetylation.</title>
        <authorList>
            <person name="Tang P."/>
            <person name="Han J."/>
            <person name="Zhang C."/>
            <person name="Tang P."/>
            <person name="Qi F."/>
            <person name="Zhang K."/>
            <person name="Liang L."/>
        </authorList>
    </citation>
    <scope>NUCLEOTIDE SEQUENCE</scope>
    <source>
        <strain evidence="3">YMF1.00683</strain>
    </source>
</reference>
<dbReference type="AlphaFoldDB" id="A0AB34FX46"/>
<dbReference type="InterPro" id="IPR013087">
    <property type="entry name" value="Znf_C2H2_type"/>
</dbReference>
<dbReference type="EMBL" id="JAQHRD010000002">
    <property type="protein sequence ID" value="KAJ6443904.1"/>
    <property type="molecule type" value="Genomic_DNA"/>
</dbReference>
<feature type="compositionally biased region" description="Polar residues" evidence="1">
    <location>
        <begin position="324"/>
        <end position="338"/>
    </location>
</feature>
<name>A0AB34FX46_9HYPO</name>
<comment type="caution">
    <text evidence="3">The sequence shown here is derived from an EMBL/GenBank/DDBJ whole genome shotgun (WGS) entry which is preliminary data.</text>
</comment>
<feature type="domain" description="C2H2-type" evidence="2">
    <location>
        <begin position="367"/>
        <end position="394"/>
    </location>
</feature>
<evidence type="ECO:0000313" key="4">
    <source>
        <dbReference type="Proteomes" id="UP001163105"/>
    </source>
</evidence>
<organism evidence="3 4">
    <name type="scientific">Purpureocillium lavendulum</name>
    <dbReference type="NCBI Taxonomy" id="1247861"/>
    <lineage>
        <taxon>Eukaryota</taxon>
        <taxon>Fungi</taxon>
        <taxon>Dikarya</taxon>
        <taxon>Ascomycota</taxon>
        <taxon>Pezizomycotina</taxon>
        <taxon>Sordariomycetes</taxon>
        <taxon>Hypocreomycetidae</taxon>
        <taxon>Hypocreales</taxon>
        <taxon>Ophiocordycipitaceae</taxon>
        <taxon>Purpureocillium</taxon>
    </lineage>
</organism>